<proteinExistence type="predicted"/>
<gene>
    <name evidence="1" type="ORF">LEP1GSC103_1137</name>
</gene>
<name>A0AAV3J780_LEPBO</name>
<reference evidence="1 2" key="1">
    <citation type="submission" date="2013-04" db="EMBL/GenBank/DDBJ databases">
        <authorList>
            <person name="Harkins D.M."/>
            <person name="Durkin A.S."/>
            <person name="Brinkac L.M."/>
            <person name="Haft D.H."/>
            <person name="Selengut J.D."/>
            <person name="Sanka R."/>
            <person name="DePew J."/>
            <person name="Purushe J."/>
            <person name="Chanthongthip A."/>
            <person name="Lattana O."/>
            <person name="Phetsouvanh R."/>
            <person name="Newton P.N."/>
            <person name="Vinetz J.M."/>
            <person name="Sutton G.G."/>
            <person name="Nierman W.C."/>
            <person name="Fouts D.E."/>
        </authorList>
    </citation>
    <scope>NUCLEOTIDE SEQUENCE [LARGE SCALE GENOMIC DNA]</scope>
    <source>
        <strain evidence="1 2">UI 09931</strain>
    </source>
</reference>
<accession>A0AAV3J780</accession>
<organism evidence="1 2">
    <name type="scientific">Leptospira borgpetersenii serovar Javanica str. UI 09931</name>
    <dbReference type="NCBI Taxonomy" id="1049767"/>
    <lineage>
        <taxon>Bacteria</taxon>
        <taxon>Pseudomonadati</taxon>
        <taxon>Spirochaetota</taxon>
        <taxon>Spirochaetia</taxon>
        <taxon>Leptospirales</taxon>
        <taxon>Leptospiraceae</taxon>
        <taxon>Leptospira</taxon>
    </lineage>
</organism>
<dbReference type="EMBL" id="AHNP02000013">
    <property type="protein sequence ID" value="EPG56528.1"/>
    <property type="molecule type" value="Genomic_DNA"/>
</dbReference>
<protein>
    <submittedName>
        <fullName evidence="1">Uncharacterized protein</fullName>
    </submittedName>
</protein>
<evidence type="ECO:0000313" key="1">
    <source>
        <dbReference type="EMBL" id="EPG56528.1"/>
    </source>
</evidence>
<dbReference type="AlphaFoldDB" id="A0AAV3J780"/>
<comment type="caution">
    <text evidence="1">The sequence shown here is derived from an EMBL/GenBank/DDBJ whole genome shotgun (WGS) entry which is preliminary data.</text>
</comment>
<dbReference type="Proteomes" id="UP000014570">
    <property type="component" value="Unassembled WGS sequence"/>
</dbReference>
<evidence type="ECO:0000313" key="2">
    <source>
        <dbReference type="Proteomes" id="UP000014570"/>
    </source>
</evidence>
<sequence>MLDRSHAERPIGRYLSDGSNLRISGYAAFFLAKRFLHSYRIKPVKS</sequence>